<dbReference type="EMBL" id="QNBD01000051">
    <property type="protein sequence ID" value="RKX72081.1"/>
    <property type="molecule type" value="Genomic_DNA"/>
</dbReference>
<protein>
    <submittedName>
        <fullName evidence="1">Uncharacterized protein</fullName>
    </submittedName>
</protein>
<accession>A0A660SPU1</accession>
<dbReference type="AlphaFoldDB" id="A0A660SPU1"/>
<reference evidence="1 2" key="1">
    <citation type="submission" date="2018-06" db="EMBL/GenBank/DDBJ databases">
        <title>Extensive metabolic versatility and redundancy in microbially diverse, dynamic hydrothermal sediments.</title>
        <authorList>
            <person name="Dombrowski N."/>
            <person name="Teske A."/>
            <person name="Baker B.J."/>
        </authorList>
    </citation>
    <scope>NUCLEOTIDE SEQUENCE [LARGE SCALE GENOMIC DNA]</scope>
    <source>
        <strain evidence="1">B10_G13</strain>
    </source>
</reference>
<evidence type="ECO:0000313" key="2">
    <source>
        <dbReference type="Proteomes" id="UP000271125"/>
    </source>
</evidence>
<organism evidence="1 2">
    <name type="scientific">candidate division TA06 bacterium</name>
    <dbReference type="NCBI Taxonomy" id="2250710"/>
    <lineage>
        <taxon>Bacteria</taxon>
        <taxon>Bacteria division TA06</taxon>
    </lineage>
</organism>
<evidence type="ECO:0000313" key="1">
    <source>
        <dbReference type="EMBL" id="RKX72081.1"/>
    </source>
</evidence>
<dbReference type="Proteomes" id="UP000271125">
    <property type="component" value="Unassembled WGS sequence"/>
</dbReference>
<proteinExistence type="predicted"/>
<feature type="non-terminal residue" evidence="1">
    <location>
        <position position="1"/>
    </location>
</feature>
<sequence length="143" mass="17515">IKLPLWFEEGFVQYLGILILEKYKGKNVLKRMRRNAKSIYFIMGNKLIEYIIHKFYIFRHITIEFDKTLEYIIPLLIIMNYSCRYGFGWMPYLIHLLCNNKKYIEERIELNTLDCYISKLTGHTLTEEINKYNYKRWIKINNL</sequence>
<name>A0A660SPU1_UNCT6</name>
<comment type="caution">
    <text evidence="1">The sequence shown here is derived from an EMBL/GenBank/DDBJ whole genome shotgun (WGS) entry which is preliminary data.</text>
</comment>
<gene>
    <name evidence="1" type="ORF">DRP43_01585</name>
</gene>